<dbReference type="EMBL" id="SPLM01000111">
    <property type="protein sequence ID" value="TMW58489.1"/>
    <property type="molecule type" value="Genomic_DNA"/>
</dbReference>
<evidence type="ECO:0000256" key="2">
    <source>
        <dbReference type="ARBA" id="ARBA00004496"/>
    </source>
</evidence>
<dbReference type="InterPro" id="IPR019519">
    <property type="entry name" value="Elp5"/>
</dbReference>
<comment type="caution">
    <text evidence="10">The sequence shown here is derived from an EMBL/GenBank/DDBJ whole genome shotgun (WGS) entry which is preliminary data.</text>
</comment>
<gene>
    <name evidence="10" type="ORF">Poli38472_010048</name>
</gene>
<dbReference type="GO" id="GO:0005634">
    <property type="term" value="C:nucleus"/>
    <property type="evidence" value="ECO:0007669"/>
    <property type="project" value="UniProtKB-SubCell"/>
</dbReference>
<feature type="compositionally biased region" description="Basic and acidic residues" evidence="9">
    <location>
        <begin position="264"/>
        <end position="275"/>
    </location>
</feature>
<comment type="pathway">
    <text evidence="3">tRNA modification; 5-methoxycarbonylmethyl-2-thiouridine-tRNA biosynthesis.</text>
</comment>
<feature type="compositionally biased region" description="Acidic residues" evidence="9">
    <location>
        <begin position="349"/>
        <end position="367"/>
    </location>
</feature>
<comment type="similarity">
    <text evidence="4">Belongs to the ELP5 family.</text>
</comment>
<keyword evidence="7" id="KW-0819">tRNA processing</keyword>
<keyword evidence="8" id="KW-0539">Nucleus</keyword>
<evidence type="ECO:0000256" key="9">
    <source>
        <dbReference type="SAM" id="MobiDB-lite"/>
    </source>
</evidence>
<dbReference type="GO" id="GO:0033588">
    <property type="term" value="C:elongator holoenzyme complex"/>
    <property type="evidence" value="ECO:0007669"/>
    <property type="project" value="InterPro"/>
</dbReference>
<reference evidence="10" key="1">
    <citation type="submission" date="2019-03" db="EMBL/GenBank/DDBJ databases">
        <title>Long read genome sequence of the mycoparasitic Pythium oligandrum ATCC 38472 isolated from sugarbeet rhizosphere.</title>
        <authorList>
            <person name="Gaulin E."/>
        </authorList>
    </citation>
    <scope>NUCLEOTIDE SEQUENCE</scope>
    <source>
        <strain evidence="10">ATCC 38472_TT</strain>
    </source>
</reference>
<dbReference type="OrthoDB" id="166907at2759"/>
<dbReference type="AlphaFoldDB" id="A0A8K1C8M6"/>
<dbReference type="UniPathway" id="UPA00988"/>
<dbReference type="PANTHER" id="PTHR15641:SF1">
    <property type="entry name" value="ELONGATOR COMPLEX PROTEIN 5"/>
    <property type="match status" value="1"/>
</dbReference>
<feature type="region of interest" description="Disordered" evidence="9">
    <location>
        <begin position="264"/>
        <end position="308"/>
    </location>
</feature>
<evidence type="ECO:0000256" key="7">
    <source>
        <dbReference type="ARBA" id="ARBA00022694"/>
    </source>
</evidence>
<proteinExistence type="inferred from homology"/>
<feature type="compositionally biased region" description="Low complexity" evidence="9">
    <location>
        <begin position="290"/>
        <end position="308"/>
    </location>
</feature>
<dbReference type="Proteomes" id="UP000794436">
    <property type="component" value="Unassembled WGS sequence"/>
</dbReference>
<evidence type="ECO:0000256" key="1">
    <source>
        <dbReference type="ARBA" id="ARBA00004123"/>
    </source>
</evidence>
<evidence type="ECO:0000256" key="6">
    <source>
        <dbReference type="ARBA" id="ARBA00022490"/>
    </source>
</evidence>
<keyword evidence="11" id="KW-1185">Reference proteome</keyword>
<comment type="subcellular location">
    <subcellularLocation>
        <location evidence="2">Cytoplasm</location>
    </subcellularLocation>
    <subcellularLocation>
        <location evidence="1">Nucleus</location>
    </subcellularLocation>
</comment>
<keyword evidence="6" id="KW-0963">Cytoplasm</keyword>
<name>A0A8K1C8M6_PYTOL</name>
<protein>
    <recommendedName>
        <fullName evidence="5">Elongator complex protein 5</fullName>
    </recommendedName>
</protein>
<accession>A0A8K1C8M6</accession>
<feature type="region of interest" description="Disordered" evidence="9">
    <location>
        <begin position="331"/>
        <end position="367"/>
    </location>
</feature>
<dbReference type="Pfam" id="PF10483">
    <property type="entry name" value="Elong_Iki1"/>
    <property type="match status" value="1"/>
</dbReference>
<dbReference type="GO" id="GO:0000049">
    <property type="term" value="F:tRNA binding"/>
    <property type="evidence" value="ECO:0007669"/>
    <property type="project" value="TreeGrafter"/>
</dbReference>
<dbReference type="GO" id="GO:0005829">
    <property type="term" value="C:cytosol"/>
    <property type="evidence" value="ECO:0007669"/>
    <property type="project" value="TreeGrafter"/>
</dbReference>
<evidence type="ECO:0000256" key="4">
    <source>
        <dbReference type="ARBA" id="ARBA00009567"/>
    </source>
</evidence>
<dbReference type="GO" id="GO:0002098">
    <property type="term" value="P:tRNA wobble uridine modification"/>
    <property type="evidence" value="ECO:0007669"/>
    <property type="project" value="InterPro"/>
</dbReference>
<evidence type="ECO:0000256" key="5">
    <source>
        <dbReference type="ARBA" id="ARBA00020264"/>
    </source>
</evidence>
<evidence type="ECO:0000313" key="10">
    <source>
        <dbReference type="EMBL" id="TMW58489.1"/>
    </source>
</evidence>
<evidence type="ECO:0000256" key="8">
    <source>
        <dbReference type="ARBA" id="ARBA00023242"/>
    </source>
</evidence>
<evidence type="ECO:0000256" key="3">
    <source>
        <dbReference type="ARBA" id="ARBA00005043"/>
    </source>
</evidence>
<evidence type="ECO:0000313" key="11">
    <source>
        <dbReference type="Proteomes" id="UP000794436"/>
    </source>
</evidence>
<dbReference type="PANTHER" id="PTHR15641">
    <property type="entry name" value="ELONGATOR COMPLEX PROTEIN 5"/>
    <property type="match status" value="1"/>
</dbReference>
<sequence length="367" mass="39972">MDEYFAHKCVTSDALETPTTAVSTWSNAARCESVLVQENQQAHGASRAVLTSILAMMINSKKTSRVVFVSLENTQLPTGSASSKLSHLDYSASWTSLDLLVASEDTKPSLLTTVDADLAQVLAKSSSASSVTSARPNVIIIDSLHVLLELYSLQRVLLWVKQLRRDPRIGSVVYRVNASLLAQGVQQTLAQDATAVVHVETPSSLRTYPVLAKERRREIPKRMHGLVQLLRKKKNGRTSESVELFQVDQGRIAYFIADEATKTVETKAPKQKDTAKPAPQTRSNAAPARSEPSSQPAPSVSSSPALPVGADEVSFNLSISADEQAAKSKVELPYMHSGGQSSENNLLFIDEDDPDWDDDDLDDDLDI</sequence>
<organism evidence="10 11">
    <name type="scientific">Pythium oligandrum</name>
    <name type="common">Mycoparasitic fungus</name>
    <dbReference type="NCBI Taxonomy" id="41045"/>
    <lineage>
        <taxon>Eukaryota</taxon>
        <taxon>Sar</taxon>
        <taxon>Stramenopiles</taxon>
        <taxon>Oomycota</taxon>
        <taxon>Peronosporomycetes</taxon>
        <taxon>Pythiales</taxon>
        <taxon>Pythiaceae</taxon>
        <taxon>Pythium</taxon>
    </lineage>
</organism>